<feature type="transmembrane region" description="Helical" evidence="1">
    <location>
        <begin position="20"/>
        <end position="41"/>
    </location>
</feature>
<keyword evidence="3" id="KW-1185">Reference proteome</keyword>
<evidence type="ECO:0000256" key="1">
    <source>
        <dbReference type="SAM" id="Phobius"/>
    </source>
</evidence>
<keyword evidence="1" id="KW-1133">Transmembrane helix</keyword>
<comment type="caution">
    <text evidence="2">The sequence shown here is derived from an EMBL/GenBank/DDBJ whole genome shotgun (WGS) entry which is preliminary data.</text>
</comment>
<sequence>RSPYKTREMQISHQSAVFLLIYPTPTTVTMLIALALVPLALACGPGTGTLTMTPTMKFTYSPPRGWTYNTVANAKGGQQLSKEAAQKRINSDIQEAVNKAVASFGYSTSGVIVKPDTITPDPAALVDTSADCDKPPVVEPYTVYVANDQAVTDACVVPIANKATPFYHEDKTILITSPIALYTSNWESIAQMVWASLSADAGVRFKGPI</sequence>
<dbReference type="EMBL" id="BTRK01000002">
    <property type="protein sequence ID" value="GMR39202.1"/>
    <property type="molecule type" value="Genomic_DNA"/>
</dbReference>
<gene>
    <name evidence="2" type="ORF">PMAYCL1PPCAC_09397</name>
</gene>
<feature type="non-terminal residue" evidence="2">
    <location>
        <position position="209"/>
    </location>
</feature>
<organism evidence="2 3">
    <name type="scientific">Pristionchus mayeri</name>
    <dbReference type="NCBI Taxonomy" id="1317129"/>
    <lineage>
        <taxon>Eukaryota</taxon>
        <taxon>Metazoa</taxon>
        <taxon>Ecdysozoa</taxon>
        <taxon>Nematoda</taxon>
        <taxon>Chromadorea</taxon>
        <taxon>Rhabditida</taxon>
        <taxon>Rhabditina</taxon>
        <taxon>Diplogasteromorpha</taxon>
        <taxon>Diplogasteroidea</taxon>
        <taxon>Neodiplogasteridae</taxon>
        <taxon>Pristionchus</taxon>
    </lineage>
</organism>
<accession>A0AAN4ZDI9</accession>
<name>A0AAN4ZDI9_9BILA</name>
<proteinExistence type="predicted"/>
<keyword evidence="1" id="KW-0472">Membrane</keyword>
<dbReference type="AlphaFoldDB" id="A0AAN4ZDI9"/>
<feature type="non-terminal residue" evidence="2">
    <location>
        <position position="1"/>
    </location>
</feature>
<keyword evidence="1" id="KW-0812">Transmembrane</keyword>
<evidence type="ECO:0000313" key="3">
    <source>
        <dbReference type="Proteomes" id="UP001328107"/>
    </source>
</evidence>
<dbReference type="Proteomes" id="UP001328107">
    <property type="component" value="Unassembled WGS sequence"/>
</dbReference>
<reference evidence="3" key="1">
    <citation type="submission" date="2022-10" db="EMBL/GenBank/DDBJ databases">
        <title>Genome assembly of Pristionchus species.</title>
        <authorList>
            <person name="Yoshida K."/>
            <person name="Sommer R.J."/>
        </authorList>
    </citation>
    <scope>NUCLEOTIDE SEQUENCE [LARGE SCALE GENOMIC DNA]</scope>
    <source>
        <strain evidence="3">RS5460</strain>
    </source>
</reference>
<protein>
    <submittedName>
        <fullName evidence="2">Uncharacterized protein</fullName>
    </submittedName>
</protein>
<evidence type="ECO:0000313" key="2">
    <source>
        <dbReference type="EMBL" id="GMR39202.1"/>
    </source>
</evidence>